<dbReference type="GO" id="GO:0010181">
    <property type="term" value="F:FMN binding"/>
    <property type="evidence" value="ECO:0007669"/>
    <property type="project" value="InterPro"/>
</dbReference>
<sequence>MAPRDDQESSIDTNYSHHVTSLIGKGVLGGDFPVVVTDPNKLEQQAQQKMTKQGFDYIRGAAGESATMDANRLAFRQWKIVPRVLRATNPRNLSVTLFGQRYDTPVLMCPIGVHSYYHEDREIGSAKACAALGVPFSLSTASSTGIEELVKECPDGPKWFQLYWPLDDDVTASLLGRAKAQGFKALLVTLDTWTLGWRPRDLDTGNLPFLLGEGDQVGFTDPVFRKKFADNNDGDTPESNKIAAASAWTTEAFPGVSHNWEDLKLLRRHWDGPILLKGVLSVHDAKLAVKHGMDGIVVSTHGGRQLDGAVASLDMLPDIVQAVGNDLTVMLDSGVRTGADIFKALALGAKGVFVGRPLVYGLGIDGTAGVQAVLAGLLADLDLAMGFSGVQTIQELEPSLLRRVHYPGDTKSNL</sequence>
<dbReference type="SUPFAM" id="SSF51395">
    <property type="entry name" value="FMN-linked oxidoreductases"/>
    <property type="match status" value="1"/>
</dbReference>
<feature type="binding site" evidence="7">
    <location>
        <begin position="332"/>
        <end position="336"/>
    </location>
    <ligand>
        <name>FMN</name>
        <dbReference type="ChEBI" id="CHEBI:58210"/>
    </ligand>
</feature>
<feature type="binding site" evidence="7">
    <location>
        <position position="198"/>
    </location>
    <ligand>
        <name>glyoxylate</name>
        <dbReference type="ChEBI" id="CHEBI:36655"/>
    </ligand>
</feature>
<feature type="binding site" evidence="7">
    <location>
        <begin position="110"/>
        <end position="112"/>
    </location>
    <ligand>
        <name>FMN</name>
        <dbReference type="ChEBI" id="CHEBI:58210"/>
    </ligand>
</feature>
<feature type="binding site" evidence="7">
    <location>
        <begin position="355"/>
        <end position="356"/>
    </location>
    <ligand>
        <name>FMN</name>
        <dbReference type="ChEBI" id="CHEBI:58210"/>
    </ligand>
</feature>
<reference evidence="9 10" key="1">
    <citation type="submission" date="2017-06" db="EMBL/GenBank/DDBJ databases">
        <title>Ant-infecting Ophiocordyceps genomes reveal a high diversity of potential behavioral manipulation genes and a possible major role for enterotoxins.</title>
        <authorList>
            <person name="De Bekker C."/>
            <person name="Evans H.C."/>
            <person name="Brachmann A."/>
            <person name="Hughes D.P."/>
        </authorList>
    </citation>
    <scope>NUCLEOTIDE SEQUENCE [LARGE SCALE GENOMIC DNA]</scope>
    <source>
        <strain evidence="9 10">1348a</strain>
    </source>
</reference>
<comment type="caution">
    <text evidence="9">The sequence shown here is derived from an EMBL/GenBank/DDBJ whole genome shotgun (WGS) entry which is preliminary data.</text>
</comment>
<feature type="binding site" evidence="7">
    <location>
        <position position="161"/>
    </location>
    <ligand>
        <name>FMN</name>
        <dbReference type="ChEBI" id="CHEBI:58210"/>
    </ligand>
</feature>
<feature type="binding site" evidence="7">
    <location>
        <position position="139"/>
    </location>
    <ligand>
        <name>FMN</name>
        <dbReference type="ChEBI" id="CHEBI:58210"/>
    </ligand>
</feature>
<dbReference type="AlphaFoldDB" id="A0A2C5XF23"/>
<dbReference type="Proteomes" id="UP000224854">
    <property type="component" value="Unassembled WGS sequence"/>
</dbReference>
<dbReference type="InterPro" id="IPR013785">
    <property type="entry name" value="Aldolase_TIM"/>
</dbReference>
<dbReference type="Gene3D" id="3.20.20.70">
    <property type="entry name" value="Aldolase class I"/>
    <property type="match status" value="1"/>
</dbReference>
<dbReference type="PANTHER" id="PTHR10578:SF86">
    <property type="entry name" value="DEPENDENT DEHYDROGENASE, PUTATIVE (AFU_ORTHOLOGUE AFUA_6G02720)-RELATED"/>
    <property type="match status" value="1"/>
</dbReference>
<dbReference type="InterPro" id="IPR000262">
    <property type="entry name" value="FMN-dep_DH"/>
</dbReference>
<proteinExistence type="inferred from homology"/>
<feature type="domain" description="FMN hydroxy acid dehydrogenase" evidence="8">
    <location>
        <begin position="31"/>
        <end position="406"/>
    </location>
</feature>
<feature type="binding site" evidence="7">
    <location>
        <position position="277"/>
    </location>
    <ligand>
        <name>FMN</name>
        <dbReference type="ChEBI" id="CHEBI:58210"/>
    </ligand>
</feature>
<organism evidence="9 10">
    <name type="scientific">Ophiocordyceps australis</name>
    <dbReference type="NCBI Taxonomy" id="1399860"/>
    <lineage>
        <taxon>Eukaryota</taxon>
        <taxon>Fungi</taxon>
        <taxon>Dikarya</taxon>
        <taxon>Ascomycota</taxon>
        <taxon>Pezizomycotina</taxon>
        <taxon>Sordariomycetes</taxon>
        <taxon>Hypocreomycetidae</taxon>
        <taxon>Hypocreales</taxon>
        <taxon>Ophiocordycipitaceae</taxon>
        <taxon>Ophiocordyceps</taxon>
    </lineage>
</organism>
<keyword evidence="2 7" id="KW-0285">Flavoprotein</keyword>
<protein>
    <recommendedName>
        <fullName evidence="8">FMN hydroxy acid dehydrogenase domain-containing protein</fullName>
    </recommendedName>
</protein>
<dbReference type="Pfam" id="PF01070">
    <property type="entry name" value="FMN_dh"/>
    <property type="match status" value="1"/>
</dbReference>
<feature type="binding site" evidence="7">
    <location>
        <position position="163"/>
    </location>
    <ligand>
        <name>glyoxylate</name>
        <dbReference type="ChEBI" id="CHEBI:36655"/>
    </ligand>
</feature>
<evidence type="ECO:0000256" key="3">
    <source>
        <dbReference type="ARBA" id="ARBA00022643"/>
    </source>
</evidence>
<evidence type="ECO:0000259" key="8">
    <source>
        <dbReference type="PROSITE" id="PS51349"/>
    </source>
</evidence>
<keyword evidence="4" id="KW-0560">Oxidoreductase</keyword>
<accession>A0A2C5XF23</accession>
<feature type="binding site" evidence="7">
    <location>
        <position position="301"/>
    </location>
    <ligand>
        <name>glyoxylate</name>
        <dbReference type="ChEBI" id="CHEBI:36655"/>
    </ligand>
</feature>
<evidence type="ECO:0000256" key="4">
    <source>
        <dbReference type="ARBA" id="ARBA00023002"/>
    </source>
</evidence>
<evidence type="ECO:0000256" key="5">
    <source>
        <dbReference type="ARBA" id="ARBA00024042"/>
    </source>
</evidence>
<dbReference type="InterPro" id="IPR012133">
    <property type="entry name" value="Alpha-hydoxy_acid_DH_FMN"/>
</dbReference>
<comment type="similarity">
    <text evidence="5">Belongs to the FMN-dependent alpha-hydroxy acid dehydrogenase family.</text>
</comment>
<dbReference type="OrthoDB" id="25826at2759"/>
<feature type="binding site" evidence="7">
    <location>
        <position position="304"/>
    </location>
    <ligand>
        <name>glyoxylate</name>
        <dbReference type="ChEBI" id="CHEBI:36655"/>
    </ligand>
</feature>
<keyword evidence="3 7" id="KW-0288">FMN</keyword>
<feature type="binding site" evidence="7">
    <location>
        <position position="57"/>
    </location>
    <ligand>
        <name>glyoxylate</name>
        <dbReference type="ChEBI" id="CHEBI:36655"/>
    </ligand>
</feature>
<feature type="active site" description="Proton acceptor" evidence="6">
    <location>
        <position position="301"/>
    </location>
</feature>
<dbReference type="PANTHER" id="PTHR10578">
    <property type="entry name" value="S -2-HYDROXY-ACID OXIDASE-RELATED"/>
    <property type="match status" value="1"/>
</dbReference>
<dbReference type="GO" id="GO:0016491">
    <property type="term" value="F:oxidoreductase activity"/>
    <property type="evidence" value="ECO:0007669"/>
    <property type="project" value="UniProtKB-KW"/>
</dbReference>
<comment type="cofactor">
    <cofactor evidence="1">
        <name>FMN</name>
        <dbReference type="ChEBI" id="CHEBI:58210"/>
    </cofactor>
</comment>
<feature type="binding site" evidence="7">
    <location>
        <position position="299"/>
    </location>
    <ligand>
        <name>FMN</name>
        <dbReference type="ChEBI" id="CHEBI:58210"/>
    </ligand>
</feature>
<gene>
    <name evidence="9" type="ORF">CDD82_7359</name>
</gene>
<dbReference type="FunFam" id="3.20.20.70:FF:000132">
    <property type="entry name" value="FMN dependent dehydrogenase"/>
    <property type="match status" value="1"/>
</dbReference>
<dbReference type="EMBL" id="NJEU01000848">
    <property type="protein sequence ID" value="PHH70069.1"/>
    <property type="molecule type" value="Genomic_DNA"/>
</dbReference>
<evidence type="ECO:0000256" key="6">
    <source>
        <dbReference type="PIRSR" id="PIRSR000138-1"/>
    </source>
</evidence>
<feature type="binding site" evidence="7">
    <location>
        <position position="189"/>
    </location>
    <ligand>
        <name>FMN</name>
        <dbReference type="ChEBI" id="CHEBI:58210"/>
    </ligand>
</feature>
<keyword evidence="10" id="KW-1185">Reference proteome</keyword>
<evidence type="ECO:0000256" key="2">
    <source>
        <dbReference type="ARBA" id="ARBA00022630"/>
    </source>
</evidence>
<evidence type="ECO:0000313" key="9">
    <source>
        <dbReference type="EMBL" id="PHH70069.1"/>
    </source>
</evidence>
<dbReference type="PROSITE" id="PS51349">
    <property type="entry name" value="FMN_HYDROXY_ACID_DH_2"/>
    <property type="match status" value="1"/>
</dbReference>
<evidence type="ECO:0000256" key="1">
    <source>
        <dbReference type="ARBA" id="ARBA00001917"/>
    </source>
</evidence>
<evidence type="ECO:0000313" key="10">
    <source>
        <dbReference type="Proteomes" id="UP000224854"/>
    </source>
</evidence>
<dbReference type="InterPro" id="IPR037396">
    <property type="entry name" value="FMN_HAD"/>
</dbReference>
<evidence type="ECO:0000256" key="7">
    <source>
        <dbReference type="PIRSR" id="PIRSR000138-2"/>
    </source>
</evidence>
<dbReference type="PIRSF" id="PIRSF000138">
    <property type="entry name" value="Al-hdrx_acd_dh"/>
    <property type="match status" value="1"/>
</dbReference>
<name>A0A2C5XF23_9HYPO</name>